<evidence type="ECO:0000256" key="4">
    <source>
        <dbReference type="ARBA" id="ARBA00022692"/>
    </source>
</evidence>
<feature type="transmembrane region" description="Helical" evidence="8">
    <location>
        <begin position="466"/>
        <end position="486"/>
    </location>
</feature>
<evidence type="ECO:0000256" key="3">
    <source>
        <dbReference type="ARBA" id="ARBA00022448"/>
    </source>
</evidence>
<dbReference type="EMBL" id="JAWDGP010003546">
    <property type="protein sequence ID" value="KAK3773288.1"/>
    <property type="molecule type" value="Genomic_DNA"/>
</dbReference>
<evidence type="ECO:0000256" key="7">
    <source>
        <dbReference type="SAM" id="MobiDB-lite"/>
    </source>
</evidence>
<evidence type="ECO:0000313" key="9">
    <source>
        <dbReference type="EMBL" id="KAK3773288.1"/>
    </source>
</evidence>
<evidence type="ECO:0000256" key="1">
    <source>
        <dbReference type="ARBA" id="ARBA00004141"/>
    </source>
</evidence>
<feature type="transmembrane region" description="Helical" evidence="8">
    <location>
        <begin position="181"/>
        <end position="202"/>
    </location>
</feature>
<comment type="subcellular location">
    <subcellularLocation>
        <location evidence="1">Membrane</location>
        <topology evidence="1">Multi-pass membrane protein</topology>
    </subcellularLocation>
</comment>
<feature type="transmembrane region" description="Helical" evidence="8">
    <location>
        <begin position="349"/>
        <end position="368"/>
    </location>
</feature>
<feature type="transmembrane region" description="Helical" evidence="8">
    <location>
        <begin position="247"/>
        <end position="264"/>
    </location>
</feature>
<comment type="similarity">
    <text evidence="2">Belongs to the CRT-like transporter family.</text>
</comment>
<evidence type="ECO:0000313" key="10">
    <source>
        <dbReference type="Proteomes" id="UP001283361"/>
    </source>
</evidence>
<keyword evidence="10" id="KW-1185">Reference proteome</keyword>
<evidence type="ECO:0000256" key="5">
    <source>
        <dbReference type="ARBA" id="ARBA00022989"/>
    </source>
</evidence>
<dbReference type="Proteomes" id="UP001283361">
    <property type="component" value="Unassembled WGS sequence"/>
</dbReference>
<dbReference type="InterPro" id="IPR013936">
    <property type="entry name" value="CRT-like"/>
</dbReference>
<keyword evidence="6 8" id="KW-0472">Membrane</keyword>
<gene>
    <name evidence="9" type="ORF">RRG08_053672</name>
</gene>
<feature type="transmembrane region" description="Helical" evidence="8">
    <location>
        <begin position="310"/>
        <end position="329"/>
    </location>
</feature>
<sequence length="553" mass="60261">MRRTPCGADVMMSSGESGSGSGYGSLDNVSDSSGVSRASGRSKRRRYFGGRGSGREGERSDLTSSNSSLSSACSHRASSSTINSQNPPVFPPLPASGHKSQIPGPSVGVSYDIHNRPISVNTFGSVMPDVTSEVDLATTSETDVEDRNRNKNYEPNILERALERTICYHPRYNKKPTKLNIVLMCLVTILSNAGILISSPIYTTSMTRAGGDEMVALLSLAAVMPVPLVLLSLLLRHAYDKTITLRPSASTILYAVMGVCFALRYNMGVFASLPSHTHQDLQPAISAAGIPFIIVVAWCVLRKGISFRRLACCAAVLAGVFVCVEPRIWSVEGSSGDDLFPHDRLVSKICWPAMFGASYLPWAIFVASSEREIKKNVIHSFSLATSGMLSGCVFIVALFGTDFIPWYGNVDNLADFWDKLKEGFLCNFSYKPECENCLIKLVALSSSIVCHTVFSLLLVSATEGSVFSTLVGAMAAPVVAAFWSLFDYDYSTDSIKWNPTWSHSVAFTIASFCLVFPATLAYAIFYVKDLKAKNREKKGYSDVSSSEFDWEWD</sequence>
<feature type="transmembrane region" description="Helical" evidence="8">
    <location>
        <begin position="214"/>
        <end position="235"/>
    </location>
</feature>
<keyword evidence="5 8" id="KW-1133">Transmembrane helix</keyword>
<feature type="region of interest" description="Disordered" evidence="7">
    <location>
        <begin position="1"/>
        <end position="101"/>
    </location>
</feature>
<proteinExistence type="inferred from homology"/>
<keyword evidence="3" id="KW-0813">Transport</keyword>
<feature type="transmembrane region" description="Helical" evidence="8">
    <location>
        <begin position="284"/>
        <end position="301"/>
    </location>
</feature>
<feature type="transmembrane region" description="Helical" evidence="8">
    <location>
        <begin position="380"/>
        <end position="400"/>
    </location>
</feature>
<feature type="compositionally biased region" description="Low complexity" evidence="7">
    <location>
        <begin position="62"/>
        <end position="81"/>
    </location>
</feature>
<dbReference type="AlphaFoldDB" id="A0AAE0ZPM1"/>
<evidence type="ECO:0000256" key="6">
    <source>
        <dbReference type="ARBA" id="ARBA00023136"/>
    </source>
</evidence>
<dbReference type="GO" id="GO:0016020">
    <property type="term" value="C:membrane"/>
    <property type="evidence" value="ECO:0007669"/>
    <property type="project" value="UniProtKB-SubCell"/>
</dbReference>
<dbReference type="PANTHER" id="PTHR31326:SF1">
    <property type="entry name" value="PROTEIN CLT2, CHLOROPLASTIC"/>
    <property type="match status" value="1"/>
</dbReference>
<protein>
    <submittedName>
        <fullName evidence="9">Uncharacterized protein</fullName>
    </submittedName>
</protein>
<accession>A0AAE0ZPM1</accession>
<feature type="transmembrane region" description="Helical" evidence="8">
    <location>
        <begin position="438"/>
        <end position="459"/>
    </location>
</feature>
<feature type="compositionally biased region" description="Polar residues" evidence="7">
    <location>
        <begin position="27"/>
        <end position="36"/>
    </location>
</feature>
<comment type="caution">
    <text evidence="9">The sequence shown here is derived from an EMBL/GenBank/DDBJ whole genome shotgun (WGS) entry which is preliminary data.</text>
</comment>
<feature type="transmembrane region" description="Helical" evidence="8">
    <location>
        <begin position="506"/>
        <end position="527"/>
    </location>
</feature>
<reference evidence="9" key="1">
    <citation type="journal article" date="2023" name="G3 (Bethesda)">
        <title>A reference genome for the long-term kleptoplast-retaining sea slug Elysia crispata morphotype clarki.</title>
        <authorList>
            <person name="Eastman K.E."/>
            <person name="Pendleton A.L."/>
            <person name="Shaikh M.A."/>
            <person name="Suttiyut T."/>
            <person name="Ogas R."/>
            <person name="Tomko P."/>
            <person name="Gavelis G."/>
            <person name="Widhalm J.R."/>
            <person name="Wisecaver J.H."/>
        </authorList>
    </citation>
    <scope>NUCLEOTIDE SEQUENCE</scope>
    <source>
        <strain evidence="9">ECLA1</strain>
    </source>
</reference>
<keyword evidence="4 8" id="KW-0812">Transmembrane</keyword>
<name>A0AAE0ZPM1_9GAST</name>
<evidence type="ECO:0000256" key="8">
    <source>
        <dbReference type="SAM" id="Phobius"/>
    </source>
</evidence>
<dbReference type="PANTHER" id="PTHR31326">
    <property type="entry name" value="PROTEIN CLT2, CHLOROPLASTIC"/>
    <property type="match status" value="1"/>
</dbReference>
<evidence type="ECO:0000256" key="2">
    <source>
        <dbReference type="ARBA" id="ARBA00006690"/>
    </source>
</evidence>
<organism evidence="9 10">
    <name type="scientific">Elysia crispata</name>
    <name type="common">lettuce slug</name>
    <dbReference type="NCBI Taxonomy" id="231223"/>
    <lineage>
        <taxon>Eukaryota</taxon>
        <taxon>Metazoa</taxon>
        <taxon>Spiralia</taxon>
        <taxon>Lophotrochozoa</taxon>
        <taxon>Mollusca</taxon>
        <taxon>Gastropoda</taxon>
        <taxon>Heterobranchia</taxon>
        <taxon>Euthyneura</taxon>
        <taxon>Panpulmonata</taxon>
        <taxon>Sacoglossa</taxon>
        <taxon>Placobranchoidea</taxon>
        <taxon>Plakobranchidae</taxon>
        <taxon>Elysia</taxon>
    </lineage>
</organism>